<evidence type="ECO:0000256" key="1">
    <source>
        <dbReference type="ARBA" id="ARBA00004642"/>
    </source>
</evidence>
<evidence type="ECO:0000256" key="5">
    <source>
        <dbReference type="ARBA" id="ARBA00022833"/>
    </source>
</evidence>
<evidence type="ECO:0000256" key="11">
    <source>
        <dbReference type="ARBA" id="ARBA00023306"/>
    </source>
</evidence>
<dbReference type="VEuPathDB" id="VectorBase:AFAF016353"/>
<proteinExistence type="inferred from homology"/>
<dbReference type="PANTHER" id="PTHR46600:SF1">
    <property type="entry name" value="THAP DOMAIN-CONTAINING PROTEIN 1"/>
    <property type="match status" value="1"/>
</dbReference>
<dbReference type="InterPro" id="IPR006612">
    <property type="entry name" value="THAP_Znf"/>
</dbReference>
<dbReference type="PANTHER" id="PTHR46600">
    <property type="entry name" value="THAP DOMAIN-CONTAINING"/>
    <property type="match status" value="1"/>
</dbReference>
<keyword evidence="7" id="KW-0175">Coiled coil</keyword>
<evidence type="ECO:0000256" key="3">
    <source>
        <dbReference type="ARBA" id="ARBA00022723"/>
    </source>
</evidence>
<dbReference type="InterPro" id="IPR038441">
    <property type="entry name" value="THAP_Znf_sf"/>
</dbReference>
<dbReference type="EMBL" id="AXCN02002321">
    <property type="status" value="NOT_ANNOTATED_CDS"/>
    <property type="molecule type" value="Genomic_DNA"/>
</dbReference>
<evidence type="ECO:0000313" key="14">
    <source>
        <dbReference type="EnsemblMetazoa" id="AFAF016353-PA"/>
    </source>
</evidence>
<evidence type="ECO:0000256" key="2">
    <source>
        <dbReference type="ARBA" id="ARBA00006177"/>
    </source>
</evidence>
<evidence type="ECO:0000256" key="12">
    <source>
        <dbReference type="PROSITE-ProRule" id="PRU00309"/>
    </source>
</evidence>
<evidence type="ECO:0000256" key="8">
    <source>
        <dbReference type="ARBA" id="ARBA00023125"/>
    </source>
</evidence>
<dbReference type="GO" id="GO:0005654">
    <property type="term" value="C:nucleoplasm"/>
    <property type="evidence" value="ECO:0007669"/>
    <property type="project" value="UniProtKB-SubCell"/>
</dbReference>
<dbReference type="GO" id="GO:0008270">
    <property type="term" value="F:zinc ion binding"/>
    <property type="evidence" value="ECO:0007669"/>
    <property type="project" value="UniProtKB-KW"/>
</dbReference>
<keyword evidence="8 12" id="KW-0238">DNA-binding</keyword>
<organism evidence="14 15">
    <name type="scientific">Anopheles farauti</name>
    <dbReference type="NCBI Taxonomy" id="69004"/>
    <lineage>
        <taxon>Eukaryota</taxon>
        <taxon>Metazoa</taxon>
        <taxon>Ecdysozoa</taxon>
        <taxon>Arthropoda</taxon>
        <taxon>Hexapoda</taxon>
        <taxon>Insecta</taxon>
        <taxon>Pterygota</taxon>
        <taxon>Neoptera</taxon>
        <taxon>Endopterygota</taxon>
        <taxon>Diptera</taxon>
        <taxon>Nematocera</taxon>
        <taxon>Culicoidea</taxon>
        <taxon>Culicidae</taxon>
        <taxon>Anophelinae</taxon>
        <taxon>Anopheles</taxon>
    </lineage>
</organism>
<dbReference type="PROSITE" id="PS50950">
    <property type="entry name" value="ZF_THAP"/>
    <property type="match status" value="1"/>
</dbReference>
<keyword evidence="3" id="KW-0479">Metal-binding</keyword>
<dbReference type="Pfam" id="PF05485">
    <property type="entry name" value="THAP"/>
    <property type="match status" value="1"/>
</dbReference>
<reference evidence="14" key="2">
    <citation type="submission" date="2020-05" db="UniProtKB">
        <authorList>
            <consortium name="EnsemblMetazoa"/>
        </authorList>
    </citation>
    <scope>IDENTIFICATION</scope>
    <source>
        <strain evidence="14">FAR1</strain>
    </source>
</reference>
<evidence type="ECO:0000313" key="15">
    <source>
        <dbReference type="Proteomes" id="UP000075886"/>
    </source>
</evidence>
<keyword evidence="6" id="KW-0805">Transcription regulation</keyword>
<keyword evidence="5" id="KW-0862">Zinc</keyword>
<dbReference type="SUPFAM" id="SSF57716">
    <property type="entry name" value="Glucocorticoid receptor-like (DNA-binding domain)"/>
    <property type="match status" value="1"/>
</dbReference>
<name>A0A182QT72_9DIPT</name>
<comment type="similarity">
    <text evidence="2">Belongs to the THAP1 family.</text>
</comment>
<dbReference type="SMART" id="SM00692">
    <property type="entry name" value="DM3"/>
    <property type="match status" value="1"/>
</dbReference>
<reference evidence="15" key="1">
    <citation type="submission" date="2014-01" db="EMBL/GenBank/DDBJ databases">
        <title>The Genome Sequence of Anopheles farauti FAR1 (V2).</title>
        <authorList>
            <consortium name="The Broad Institute Genomics Platform"/>
            <person name="Neafsey D.E."/>
            <person name="Besansky N."/>
            <person name="Howell P."/>
            <person name="Walton C."/>
            <person name="Young S.K."/>
            <person name="Zeng Q."/>
            <person name="Gargeya S."/>
            <person name="Fitzgerald M."/>
            <person name="Haas B."/>
            <person name="Abouelleil A."/>
            <person name="Allen A.W."/>
            <person name="Alvarado L."/>
            <person name="Arachchi H.M."/>
            <person name="Berlin A.M."/>
            <person name="Chapman S.B."/>
            <person name="Gainer-Dewar J."/>
            <person name="Goldberg J."/>
            <person name="Griggs A."/>
            <person name="Gujja S."/>
            <person name="Hansen M."/>
            <person name="Howarth C."/>
            <person name="Imamovic A."/>
            <person name="Ireland A."/>
            <person name="Larimer J."/>
            <person name="McCowan C."/>
            <person name="Murphy C."/>
            <person name="Pearson M."/>
            <person name="Poon T.W."/>
            <person name="Priest M."/>
            <person name="Roberts A."/>
            <person name="Saif S."/>
            <person name="Shea T."/>
            <person name="Sisk P."/>
            <person name="Sykes S."/>
            <person name="Wortman J."/>
            <person name="Nusbaum C."/>
            <person name="Birren B."/>
        </authorList>
    </citation>
    <scope>NUCLEOTIDE SEQUENCE [LARGE SCALE GENOMIC DNA]</scope>
    <source>
        <strain evidence="15">FAR1</strain>
    </source>
</reference>
<evidence type="ECO:0000256" key="6">
    <source>
        <dbReference type="ARBA" id="ARBA00023015"/>
    </source>
</evidence>
<evidence type="ECO:0000256" key="9">
    <source>
        <dbReference type="ARBA" id="ARBA00023163"/>
    </source>
</evidence>
<dbReference type="SMART" id="SM00980">
    <property type="entry name" value="THAP"/>
    <property type="match status" value="1"/>
</dbReference>
<comment type="subcellular location">
    <subcellularLocation>
        <location evidence="1">Nucleus</location>
        <location evidence="1">Nucleoplasm</location>
    </subcellularLocation>
</comment>
<dbReference type="AlphaFoldDB" id="A0A182QT72"/>
<evidence type="ECO:0000259" key="13">
    <source>
        <dbReference type="PROSITE" id="PS50950"/>
    </source>
</evidence>
<accession>A0A182QT72</accession>
<dbReference type="Gene3D" id="6.20.210.20">
    <property type="entry name" value="THAP domain"/>
    <property type="match status" value="1"/>
</dbReference>
<keyword evidence="9" id="KW-0804">Transcription</keyword>
<evidence type="ECO:0000256" key="7">
    <source>
        <dbReference type="ARBA" id="ARBA00023054"/>
    </source>
</evidence>
<evidence type="ECO:0000256" key="10">
    <source>
        <dbReference type="ARBA" id="ARBA00023242"/>
    </source>
</evidence>
<dbReference type="InterPro" id="IPR026516">
    <property type="entry name" value="THAP1/10"/>
</dbReference>
<protein>
    <recommendedName>
        <fullName evidence="13">THAP-type domain-containing protein</fullName>
    </recommendedName>
</protein>
<keyword evidence="10" id="KW-0539">Nucleus</keyword>
<keyword evidence="15" id="KW-1185">Reference proteome</keyword>
<evidence type="ECO:0000256" key="4">
    <source>
        <dbReference type="ARBA" id="ARBA00022771"/>
    </source>
</evidence>
<sequence length="308" mass="35092">MRNCFVFQCDRRHRDSPKRAMFNTPKDPEKFEQWRKALPNYRPLKPHDRVCEKHFKPTDILRDWTYNIEGKTEKLPRAKPVLQPDAVPCYIEPTDAVKGSKRGRKTLETGTAKLRAAAAKNSVTVVIESSEAEESSGTHEKEQAVLIVLEDVPCEGREETKEEQPVKPNDNVVVLSLEEDEILQRDIIFEELYDNIFEVELPCTLWGVHREPDRKYVAFSRLEWSDTGEMKQTSLVIDCTLKCNARVTGKLMFKQDLAATLIPVPGDTEKTIRYDGLEELLDKLEQATIAGNDKIESFVGNNSASGVK</sequence>
<feature type="domain" description="THAP-type" evidence="13">
    <location>
        <begin position="1"/>
        <end position="91"/>
    </location>
</feature>
<dbReference type="GO" id="GO:0043565">
    <property type="term" value="F:sequence-specific DNA binding"/>
    <property type="evidence" value="ECO:0007669"/>
    <property type="project" value="InterPro"/>
</dbReference>
<keyword evidence="11" id="KW-0131">Cell cycle</keyword>
<dbReference type="EnsemblMetazoa" id="AFAF016353-RA">
    <property type="protein sequence ID" value="AFAF016353-PA"/>
    <property type="gene ID" value="AFAF016353"/>
</dbReference>
<keyword evidence="4 12" id="KW-0863">Zinc-finger</keyword>
<dbReference type="Proteomes" id="UP000075886">
    <property type="component" value="Unassembled WGS sequence"/>
</dbReference>